<evidence type="ECO:0000313" key="3">
    <source>
        <dbReference type="Proteomes" id="UP000029622"/>
    </source>
</evidence>
<organism evidence="2 3">
    <name type="scientific">Caloranaerobacter azorensis H53214</name>
    <dbReference type="NCBI Taxonomy" id="1156417"/>
    <lineage>
        <taxon>Bacteria</taxon>
        <taxon>Bacillati</taxon>
        <taxon>Bacillota</taxon>
        <taxon>Tissierellia</taxon>
        <taxon>Tissierellales</taxon>
        <taxon>Thermohalobacteraceae</taxon>
        <taxon>Caloranaerobacter</taxon>
    </lineage>
</organism>
<evidence type="ECO:0000313" key="2">
    <source>
        <dbReference type="EMBL" id="KGG79945.1"/>
    </source>
</evidence>
<dbReference type="AlphaFoldDB" id="A0A096BFI0"/>
<comment type="caution">
    <text evidence="2">The sequence shown here is derived from an EMBL/GenBank/DDBJ whole genome shotgun (WGS) entry which is preliminary data.</text>
</comment>
<gene>
    <name evidence="2" type="ORF">Y919_09040</name>
</gene>
<proteinExistence type="predicted"/>
<protein>
    <submittedName>
        <fullName evidence="2">Uncharacterized protein</fullName>
    </submittedName>
</protein>
<sequence>MKYSERSCRRSLRYPKSKAGPASNRCRTVIRITAQYPDGALSHTGQKGGMGFRYAFFENST</sequence>
<feature type="region of interest" description="Disordered" evidence="1">
    <location>
        <begin position="1"/>
        <end position="22"/>
    </location>
</feature>
<name>A0A096BFI0_9FIRM</name>
<accession>A0A096BFI0</accession>
<dbReference type="EMBL" id="AZTB01000048">
    <property type="protein sequence ID" value="KGG79945.1"/>
    <property type="molecule type" value="Genomic_DNA"/>
</dbReference>
<dbReference type="Proteomes" id="UP000029622">
    <property type="component" value="Unassembled WGS sequence"/>
</dbReference>
<evidence type="ECO:0000256" key="1">
    <source>
        <dbReference type="SAM" id="MobiDB-lite"/>
    </source>
</evidence>
<reference evidence="2 3" key="1">
    <citation type="submission" date="2013-12" db="EMBL/GenBank/DDBJ databases">
        <title>Draft genome sequence of Caloranaerobacter sp. H53214.</title>
        <authorList>
            <person name="Jiang L.J."/>
            <person name="Shao Z.Z."/>
            <person name="Long M.N."/>
        </authorList>
    </citation>
    <scope>NUCLEOTIDE SEQUENCE [LARGE SCALE GENOMIC DNA]</scope>
    <source>
        <strain evidence="2 3">H53214</strain>
    </source>
</reference>